<keyword evidence="4 11" id="KW-0812">Transmembrane</keyword>
<evidence type="ECO:0000256" key="10">
    <source>
        <dbReference type="ARBA" id="ARBA00035585"/>
    </source>
</evidence>
<comment type="function">
    <text evidence="11">Fluoride-specific ion channel. Important for reducing fluoride concentration in the cell, thus reducing its toxicity.</text>
</comment>
<dbReference type="Pfam" id="PF02537">
    <property type="entry name" value="CRCB"/>
    <property type="match status" value="1"/>
</dbReference>
<keyword evidence="11" id="KW-0915">Sodium</keyword>
<comment type="similarity">
    <text evidence="9 11">Belongs to the fluoride channel Fluc/FEX (TC 1.A.43) family.</text>
</comment>
<evidence type="ECO:0000256" key="11">
    <source>
        <dbReference type="HAMAP-Rule" id="MF_00454"/>
    </source>
</evidence>
<evidence type="ECO:0000256" key="3">
    <source>
        <dbReference type="ARBA" id="ARBA00022519"/>
    </source>
</evidence>
<evidence type="ECO:0000256" key="4">
    <source>
        <dbReference type="ARBA" id="ARBA00022692"/>
    </source>
</evidence>
<keyword evidence="2 11" id="KW-1003">Cell membrane</keyword>
<evidence type="ECO:0000256" key="2">
    <source>
        <dbReference type="ARBA" id="ARBA00022475"/>
    </source>
</evidence>
<comment type="caution">
    <text evidence="12">The sequence shown here is derived from an EMBL/GenBank/DDBJ whole genome shotgun (WGS) entry which is preliminary data.</text>
</comment>
<keyword evidence="6 11" id="KW-0406">Ion transport</keyword>
<dbReference type="EMBL" id="SJPK01000002">
    <property type="protein sequence ID" value="TWT74150.1"/>
    <property type="molecule type" value="Genomic_DNA"/>
</dbReference>
<evidence type="ECO:0000313" key="12">
    <source>
        <dbReference type="EMBL" id="TWT74150.1"/>
    </source>
</evidence>
<feature type="binding site" evidence="11">
    <location>
        <position position="99"/>
    </location>
    <ligand>
        <name>Na(+)</name>
        <dbReference type="ChEBI" id="CHEBI:29101"/>
        <note>structural</note>
    </ligand>
</feature>
<evidence type="ECO:0000256" key="9">
    <source>
        <dbReference type="ARBA" id="ARBA00035120"/>
    </source>
</evidence>
<comment type="catalytic activity">
    <reaction evidence="10">
        <text>fluoride(in) = fluoride(out)</text>
        <dbReference type="Rhea" id="RHEA:76159"/>
        <dbReference type="ChEBI" id="CHEBI:17051"/>
    </reaction>
    <physiologicalReaction direction="left-to-right" evidence="10">
        <dbReference type="Rhea" id="RHEA:76160"/>
    </physiologicalReaction>
</comment>
<comment type="subcellular location">
    <subcellularLocation>
        <location evidence="1 11">Cell membrane</location>
        <topology evidence="1 11">Multi-pass membrane protein</topology>
    </subcellularLocation>
</comment>
<dbReference type="InterPro" id="IPR003691">
    <property type="entry name" value="FluC"/>
</dbReference>
<accession>A0A5C5YFT1</accession>
<feature type="transmembrane region" description="Helical" evidence="11">
    <location>
        <begin position="50"/>
        <end position="70"/>
    </location>
</feature>
<keyword evidence="11" id="KW-0479">Metal-binding</keyword>
<proteinExistence type="inferred from homology"/>
<comment type="activity regulation">
    <text evidence="11">Na(+) is not transported, but it plays an essential structural role and its presence is essential for fluoride channel function.</text>
</comment>
<dbReference type="AlphaFoldDB" id="A0A5C5YFT1"/>
<evidence type="ECO:0000313" key="13">
    <source>
        <dbReference type="Proteomes" id="UP000318053"/>
    </source>
</evidence>
<evidence type="ECO:0000256" key="5">
    <source>
        <dbReference type="ARBA" id="ARBA00022989"/>
    </source>
</evidence>
<organism evidence="12 13">
    <name type="scientific">Allorhodopirellula solitaria</name>
    <dbReference type="NCBI Taxonomy" id="2527987"/>
    <lineage>
        <taxon>Bacteria</taxon>
        <taxon>Pseudomonadati</taxon>
        <taxon>Planctomycetota</taxon>
        <taxon>Planctomycetia</taxon>
        <taxon>Pirellulales</taxon>
        <taxon>Pirellulaceae</taxon>
        <taxon>Allorhodopirellula</taxon>
    </lineage>
</organism>
<evidence type="ECO:0000256" key="1">
    <source>
        <dbReference type="ARBA" id="ARBA00004651"/>
    </source>
</evidence>
<dbReference type="OrthoDB" id="9815830at2"/>
<name>A0A5C5YFT1_9BACT</name>
<keyword evidence="3" id="KW-0997">Cell inner membrane</keyword>
<dbReference type="GO" id="GO:0046872">
    <property type="term" value="F:metal ion binding"/>
    <property type="evidence" value="ECO:0007669"/>
    <property type="project" value="UniProtKB-KW"/>
</dbReference>
<sequence length="147" mass="15029">MMPWSMNVLAVAIGGGLGALCRYGLSVLFAQGPLQRLIAGISHLVGGEASFAMTLANLLGCFLLGILFQWSESLASLGETPLNPHALLALRVGFLGSLTTFSTLIGDVTVLGSEGRAVVSLTLLAVNLVGGCVLFLLAAASVRGTLS</sequence>
<dbReference type="GO" id="GO:0005886">
    <property type="term" value="C:plasma membrane"/>
    <property type="evidence" value="ECO:0007669"/>
    <property type="project" value="UniProtKB-SubCell"/>
</dbReference>
<dbReference type="GO" id="GO:0062054">
    <property type="term" value="F:fluoride channel activity"/>
    <property type="evidence" value="ECO:0007669"/>
    <property type="project" value="UniProtKB-UniRule"/>
</dbReference>
<gene>
    <name evidence="11 12" type="primary">crcB</name>
    <name evidence="11" type="synonym">fluC</name>
    <name evidence="12" type="ORF">CA85_10370</name>
</gene>
<evidence type="ECO:0000256" key="8">
    <source>
        <dbReference type="ARBA" id="ARBA00023303"/>
    </source>
</evidence>
<dbReference type="HAMAP" id="MF_00454">
    <property type="entry name" value="FluC"/>
    <property type="match status" value="1"/>
</dbReference>
<keyword evidence="7 11" id="KW-0472">Membrane</keyword>
<feature type="transmembrane region" description="Helical" evidence="11">
    <location>
        <begin position="82"/>
        <end position="105"/>
    </location>
</feature>
<keyword evidence="8 11" id="KW-0407">Ion channel</keyword>
<dbReference type="Proteomes" id="UP000318053">
    <property type="component" value="Unassembled WGS sequence"/>
</dbReference>
<keyword evidence="11" id="KW-0813">Transport</keyword>
<keyword evidence="5 11" id="KW-1133">Transmembrane helix</keyword>
<feature type="binding site" evidence="11">
    <location>
        <position position="96"/>
    </location>
    <ligand>
        <name>Na(+)</name>
        <dbReference type="ChEBI" id="CHEBI:29101"/>
        <note>structural</note>
    </ligand>
</feature>
<reference evidence="12 13" key="1">
    <citation type="submission" date="2019-02" db="EMBL/GenBank/DDBJ databases">
        <title>Deep-cultivation of Planctomycetes and their phenomic and genomic characterization uncovers novel biology.</title>
        <authorList>
            <person name="Wiegand S."/>
            <person name="Jogler M."/>
            <person name="Boedeker C."/>
            <person name="Pinto D."/>
            <person name="Vollmers J."/>
            <person name="Rivas-Marin E."/>
            <person name="Kohn T."/>
            <person name="Peeters S.H."/>
            <person name="Heuer A."/>
            <person name="Rast P."/>
            <person name="Oberbeckmann S."/>
            <person name="Bunk B."/>
            <person name="Jeske O."/>
            <person name="Meyerdierks A."/>
            <person name="Storesund J.E."/>
            <person name="Kallscheuer N."/>
            <person name="Luecker S."/>
            <person name="Lage O.M."/>
            <person name="Pohl T."/>
            <person name="Merkel B.J."/>
            <person name="Hornburger P."/>
            <person name="Mueller R.-W."/>
            <person name="Bruemmer F."/>
            <person name="Labrenz M."/>
            <person name="Spormann A.M."/>
            <person name="Op Den Camp H."/>
            <person name="Overmann J."/>
            <person name="Amann R."/>
            <person name="Jetten M.S.M."/>
            <person name="Mascher T."/>
            <person name="Medema M.H."/>
            <person name="Devos D.P."/>
            <person name="Kaster A.-K."/>
            <person name="Ovreas L."/>
            <person name="Rohde M."/>
            <person name="Galperin M.Y."/>
            <person name="Jogler C."/>
        </authorList>
    </citation>
    <scope>NUCLEOTIDE SEQUENCE [LARGE SCALE GENOMIC DNA]</scope>
    <source>
        <strain evidence="12 13">CA85</strain>
    </source>
</reference>
<evidence type="ECO:0000256" key="7">
    <source>
        <dbReference type="ARBA" id="ARBA00023136"/>
    </source>
</evidence>
<dbReference type="GO" id="GO:0140114">
    <property type="term" value="P:cellular detoxification of fluoride"/>
    <property type="evidence" value="ECO:0007669"/>
    <property type="project" value="UniProtKB-UniRule"/>
</dbReference>
<keyword evidence="13" id="KW-1185">Reference proteome</keyword>
<feature type="transmembrane region" description="Helical" evidence="11">
    <location>
        <begin position="117"/>
        <end position="142"/>
    </location>
</feature>
<evidence type="ECO:0000256" key="6">
    <source>
        <dbReference type="ARBA" id="ARBA00023065"/>
    </source>
</evidence>
<protein>
    <recommendedName>
        <fullName evidence="11">Fluoride-specific ion channel FluC</fullName>
    </recommendedName>
</protein>